<dbReference type="Pfam" id="PF00685">
    <property type="entry name" value="Sulfotransfer_1"/>
    <property type="match status" value="1"/>
</dbReference>
<comment type="caution">
    <text evidence="7">The sequence shown here is derived from an EMBL/GenBank/DDBJ whole genome shotgun (WGS) entry which is preliminary data.</text>
</comment>
<sequence length="507" mass="57130">MCCRTNVYGGYIINNFPMYPIDDNSMNTHIQGQNSDSYNSVYQSALKEKVDSESSEVNEDKSKHSRIPFKKASALTHKDKLNHVIKSYHSRPSELKHIQLINANTLEGNSNGSQNYASVLVKPQLEPEGKISEEYSIDEVQDSSKNFKTVNEHETADGVQTVSVANTVHSKATVTHGNQNFSTSSVIRHSFKFNHDRSILSPAKVFEKNNVKREIYVQTLPIISPPTDHPPTTKEHSVDNLPPVDDKLTSVSTVSSKTLTVQSQSTSRPAIAKTMPPSGSVHKNSDYVGQKNSDTAVGQPIAVRALPTGHSIPPTFEIDQYAVRAWLPRGIKERTESSSQESSSNVLTYSPRKELRTYNHHVNTRVGKNIGKRGVISDVERSKDGHHHISVHAPEKNEKYHRSVYDQERRYINHESLPASDEIRGNYQTMNRDSIVIPKTGLARQKRKDIVVSEPMKRLPQALIIGVKKCGTRALLEFLRVHPDIRASGPETHFFDRHYERGLEWYR</sequence>
<dbReference type="Proteomes" id="UP000827092">
    <property type="component" value="Unassembled WGS sequence"/>
</dbReference>
<evidence type="ECO:0000256" key="4">
    <source>
        <dbReference type="PIRSR" id="PIRSR637359-2"/>
    </source>
</evidence>
<evidence type="ECO:0000256" key="2">
    <source>
        <dbReference type="ARBA" id="ARBA00023180"/>
    </source>
</evidence>
<evidence type="ECO:0000256" key="5">
    <source>
        <dbReference type="SAM" id="MobiDB-lite"/>
    </source>
</evidence>
<feature type="compositionally biased region" description="Low complexity" evidence="5">
    <location>
        <begin position="249"/>
        <end position="267"/>
    </location>
</feature>
<dbReference type="InterPro" id="IPR037359">
    <property type="entry name" value="NST/OST"/>
</dbReference>
<keyword evidence="1" id="KW-0808">Transferase</keyword>
<evidence type="ECO:0000313" key="8">
    <source>
        <dbReference type="Proteomes" id="UP000827092"/>
    </source>
</evidence>
<dbReference type="GO" id="GO:0008467">
    <property type="term" value="F:[heparan sulfate]-glucosamine 3-sulfotransferase activity"/>
    <property type="evidence" value="ECO:0007669"/>
    <property type="project" value="TreeGrafter"/>
</dbReference>
<evidence type="ECO:0000259" key="6">
    <source>
        <dbReference type="Pfam" id="PF00685"/>
    </source>
</evidence>
<evidence type="ECO:0000256" key="1">
    <source>
        <dbReference type="ARBA" id="ARBA00022679"/>
    </source>
</evidence>
<feature type="compositionally biased region" description="Basic and acidic residues" evidence="5">
    <location>
        <begin position="231"/>
        <end position="248"/>
    </location>
</feature>
<name>A0AAV6UNP0_9ARAC</name>
<feature type="binding site" evidence="4">
    <location>
        <begin position="469"/>
        <end position="473"/>
    </location>
    <ligand>
        <name>3'-phosphoadenylyl sulfate</name>
        <dbReference type="ChEBI" id="CHEBI:58339"/>
    </ligand>
</feature>
<feature type="region of interest" description="Disordered" evidence="5">
    <location>
        <begin position="222"/>
        <end position="293"/>
    </location>
</feature>
<gene>
    <name evidence="7" type="ORF">JTE90_005420</name>
</gene>
<reference evidence="7 8" key="1">
    <citation type="journal article" date="2022" name="Nat. Ecol. Evol.">
        <title>A masculinizing supergene underlies an exaggerated male reproductive morph in a spider.</title>
        <authorList>
            <person name="Hendrickx F."/>
            <person name="De Corte Z."/>
            <person name="Sonet G."/>
            <person name="Van Belleghem S.M."/>
            <person name="Kostlbacher S."/>
            <person name="Vangestel C."/>
        </authorList>
    </citation>
    <scope>NUCLEOTIDE SEQUENCE [LARGE SCALE GENOMIC DNA]</scope>
    <source>
        <strain evidence="7">W744_W776</strain>
    </source>
</reference>
<feature type="active site" description="For sulfotransferase activity" evidence="3">
    <location>
        <position position="469"/>
    </location>
</feature>
<protein>
    <recommendedName>
        <fullName evidence="6">Sulfotransferase domain-containing protein</fullName>
    </recommendedName>
</protein>
<dbReference type="EMBL" id="JAFNEN010000314">
    <property type="protein sequence ID" value="KAG8186067.1"/>
    <property type="molecule type" value="Genomic_DNA"/>
</dbReference>
<keyword evidence="2" id="KW-0325">Glycoprotein</keyword>
<dbReference type="Gene3D" id="3.40.50.300">
    <property type="entry name" value="P-loop containing nucleotide triphosphate hydrolases"/>
    <property type="match status" value="1"/>
</dbReference>
<dbReference type="InterPro" id="IPR000863">
    <property type="entry name" value="Sulfotransferase_dom"/>
</dbReference>
<evidence type="ECO:0000256" key="3">
    <source>
        <dbReference type="PIRSR" id="PIRSR637359-1"/>
    </source>
</evidence>
<evidence type="ECO:0000313" key="7">
    <source>
        <dbReference type="EMBL" id="KAG8186067.1"/>
    </source>
</evidence>
<dbReference type="InterPro" id="IPR027417">
    <property type="entry name" value="P-loop_NTPase"/>
</dbReference>
<dbReference type="PANTHER" id="PTHR10605:SF72">
    <property type="entry name" value="HEPARAN SULFATE 3-O SULFOTRANSFERASE-B, ISOFORM A"/>
    <property type="match status" value="1"/>
</dbReference>
<organism evidence="7 8">
    <name type="scientific">Oedothorax gibbosus</name>
    <dbReference type="NCBI Taxonomy" id="931172"/>
    <lineage>
        <taxon>Eukaryota</taxon>
        <taxon>Metazoa</taxon>
        <taxon>Ecdysozoa</taxon>
        <taxon>Arthropoda</taxon>
        <taxon>Chelicerata</taxon>
        <taxon>Arachnida</taxon>
        <taxon>Araneae</taxon>
        <taxon>Araneomorphae</taxon>
        <taxon>Entelegynae</taxon>
        <taxon>Araneoidea</taxon>
        <taxon>Linyphiidae</taxon>
        <taxon>Erigoninae</taxon>
        <taxon>Oedothorax</taxon>
    </lineage>
</organism>
<proteinExistence type="predicted"/>
<dbReference type="SUPFAM" id="SSF52540">
    <property type="entry name" value="P-loop containing nucleoside triphosphate hydrolases"/>
    <property type="match status" value="1"/>
</dbReference>
<accession>A0AAV6UNP0</accession>
<feature type="domain" description="Sulfotransferase" evidence="6">
    <location>
        <begin position="460"/>
        <end position="506"/>
    </location>
</feature>
<dbReference type="PANTHER" id="PTHR10605">
    <property type="entry name" value="HEPARAN SULFATE SULFOTRANSFERASE"/>
    <property type="match status" value="1"/>
</dbReference>
<dbReference type="AlphaFoldDB" id="A0AAV6UNP0"/>
<keyword evidence="8" id="KW-1185">Reference proteome</keyword>